<feature type="domain" description="ATP-dependent DNA ligase family profile" evidence="5">
    <location>
        <begin position="102"/>
        <end position="251"/>
    </location>
</feature>
<comment type="similarity">
    <text evidence="1">Belongs to the ATP-dependent DNA ligase family.</text>
</comment>
<comment type="catalytic activity">
    <reaction evidence="4">
        <text>ATP + (deoxyribonucleotide)n-3'-hydroxyl + 5'-phospho-(deoxyribonucleotide)m = (deoxyribonucleotide)n+m + AMP + diphosphate.</text>
        <dbReference type="EC" id="6.5.1.1"/>
    </reaction>
</comment>
<dbReference type="PROSITE" id="PS50160">
    <property type="entry name" value="DNA_LIGASE_A3"/>
    <property type="match status" value="1"/>
</dbReference>
<keyword evidence="3 6" id="KW-0436">Ligase</keyword>
<accession>A0A849ABQ3</accession>
<evidence type="ECO:0000259" key="5">
    <source>
        <dbReference type="PROSITE" id="PS50160"/>
    </source>
</evidence>
<reference evidence="6 7" key="1">
    <citation type="submission" date="2020-05" db="EMBL/GenBank/DDBJ databases">
        <title>Flexivirga sp. ID2601S isolated from air conditioner.</title>
        <authorList>
            <person name="Kim D.H."/>
        </authorList>
    </citation>
    <scope>NUCLEOTIDE SEQUENCE [LARGE SCALE GENOMIC DNA]</scope>
    <source>
        <strain evidence="6 7">ID2601S</strain>
    </source>
</reference>
<evidence type="ECO:0000313" key="7">
    <source>
        <dbReference type="Proteomes" id="UP000557772"/>
    </source>
</evidence>
<protein>
    <recommendedName>
        <fullName evidence="2">DNA ligase (ATP)</fullName>
        <ecNumber evidence="2">6.5.1.1</ecNumber>
    </recommendedName>
</protein>
<dbReference type="RefSeq" id="WP_171155265.1">
    <property type="nucleotide sequence ID" value="NZ_JABENB010000001.1"/>
</dbReference>
<dbReference type="GO" id="GO:0006281">
    <property type="term" value="P:DNA repair"/>
    <property type="evidence" value="ECO:0007669"/>
    <property type="project" value="InterPro"/>
</dbReference>
<dbReference type="GO" id="GO:0003910">
    <property type="term" value="F:DNA ligase (ATP) activity"/>
    <property type="evidence" value="ECO:0007669"/>
    <property type="project" value="UniProtKB-EC"/>
</dbReference>
<dbReference type="GO" id="GO:0005524">
    <property type="term" value="F:ATP binding"/>
    <property type="evidence" value="ECO:0007669"/>
    <property type="project" value="InterPro"/>
</dbReference>
<dbReference type="Pfam" id="PF04679">
    <property type="entry name" value="DNA_ligase_A_C"/>
    <property type="match status" value="1"/>
</dbReference>
<organism evidence="6 7">
    <name type="scientific">Flexivirga aerilata</name>
    <dbReference type="NCBI Taxonomy" id="1656889"/>
    <lineage>
        <taxon>Bacteria</taxon>
        <taxon>Bacillati</taxon>
        <taxon>Actinomycetota</taxon>
        <taxon>Actinomycetes</taxon>
        <taxon>Micrococcales</taxon>
        <taxon>Dermacoccaceae</taxon>
        <taxon>Flexivirga</taxon>
    </lineage>
</organism>
<dbReference type="PANTHER" id="PTHR45674">
    <property type="entry name" value="DNA LIGASE 1/3 FAMILY MEMBER"/>
    <property type="match status" value="1"/>
</dbReference>
<dbReference type="InterPro" id="IPR012309">
    <property type="entry name" value="DNA_ligase_ATP-dep_C"/>
</dbReference>
<dbReference type="Gene3D" id="3.30.1490.70">
    <property type="match status" value="1"/>
</dbReference>
<dbReference type="NCBIfam" id="TIGR02779">
    <property type="entry name" value="NHEJ_ligase_lig"/>
    <property type="match status" value="1"/>
</dbReference>
<dbReference type="InterPro" id="IPR014146">
    <property type="entry name" value="LigD_ligase_dom"/>
</dbReference>
<evidence type="ECO:0000256" key="2">
    <source>
        <dbReference type="ARBA" id="ARBA00012727"/>
    </source>
</evidence>
<dbReference type="GO" id="GO:0006310">
    <property type="term" value="P:DNA recombination"/>
    <property type="evidence" value="ECO:0007669"/>
    <property type="project" value="InterPro"/>
</dbReference>
<dbReference type="PANTHER" id="PTHR45674:SF4">
    <property type="entry name" value="DNA LIGASE 1"/>
    <property type="match status" value="1"/>
</dbReference>
<dbReference type="CDD" id="cd07906">
    <property type="entry name" value="Adenylation_DNA_ligase_LigD_LigC"/>
    <property type="match status" value="1"/>
</dbReference>
<dbReference type="InterPro" id="IPR050191">
    <property type="entry name" value="ATP-dep_DNA_ligase"/>
</dbReference>
<dbReference type="EC" id="6.5.1.1" evidence="2"/>
<dbReference type="Gene3D" id="3.30.470.30">
    <property type="entry name" value="DNA ligase/mRNA capping enzyme"/>
    <property type="match status" value="1"/>
</dbReference>
<dbReference type="InterPro" id="IPR012340">
    <property type="entry name" value="NA-bd_OB-fold"/>
</dbReference>
<sequence>MLATPAETVPAGDAWIHEVKWDGMRLLAQVQGEQLRLFSRTEREVTVAFPELAGSAAGLTGYDDLLLDAEVVVLHDGRPSFAALAERFNVADAATAARLAGQSPVTLMVFDVLRAMNTPTIGLPLRQRRQLLEGLELQSRYVQTPPVFEDGAQLLAATADQGIEGVVSKRLASPYQPGRRSLDWRKTVNRKADSFVVCGWLPERENDDRLGAVLLATPTPDGPLLYRGRVGSGLAGSTGQALRTRLQALAVPASPLPQGLPPEVTRGVRWVRPELVADVEYLGVTDGGQLRQPSWRGLRADLTVPDLVRTEVPDEVTDE</sequence>
<evidence type="ECO:0000313" key="6">
    <source>
        <dbReference type="EMBL" id="NNG37955.1"/>
    </source>
</evidence>
<evidence type="ECO:0000256" key="4">
    <source>
        <dbReference type="ARBA" id="ARBA00034003"/>
    </source>
</evidence>
<dbReference type="AlphaFoldDB" id="A0A849ABQ3"/>
<name>A0A849ABQ3_9MICO</name>
<comment type="caution">
    <text evidence="6">The sequence shown here is derived from an EMBL/GenBank/DDBJ whole genome shotgun (WGS) entry which is preliminary data.</text>
</comment>
<proteinExistence type="inferred from homology"/>
<dbReference type="Pfam" id="PF01068">
    <property type="entry name" value="DNA_ligase_A_M"/>
    <property type="match status" value="1"/>
</dbReference>
<dbReference type="SUPFAM" id="SSF56091">
    <property type="entry name" value="DNA ligase/mRNA capping enzyme, catalytic domain"/>
    <property type="match status" value="1"/>
</dbReference>
<evidence type="ECO:0000256" key="1">
    <source>
        <dbReference type="ARBA" id="ARBA00007572"/>
    </source>
</evidence>
<dbReference type="EMBL" id="JABENB010000001">
    <property type="protein sequence ID" value="NNG37955.1"/>
    <property type="molecule type" value="Genomic_DNA"/>
</dbReference>
<evidence type="ECO:0000256" key="3">
    <source>
        <dbReference type="ARBA" id="ARBA00022598"/>
    </source>
</evidence>
<dbReference type="SUPFAM" id="SSF50249">
    <property type="entry name" value="Nucleic acid-binding proteins"/>
    <property type="match status" value="1"/>
</dbReference>
<keyword evidence="7" id="KW-1185">Reference proteome</keyword>
<dbReference type="Proteomes" id="UP000557772">
    <property type="component" value="Unassembled WGS sequence"/>
</dbReference>
<dbReference type="CDD" id="cd07971">
    <property type="entry name" value="OBF_DNA_ligase_LigD"/>
    <property type="match status" value="1"/>
</dbReference>
<dbReference type="InterPro" id="IPR012310">
    <property type="entry name" value="DNA_ligase_ATP-dep_cent"/>
</dbReference>
<gene>
    <name evidence="6" type="ORF">HJ588_01520</name>
</gene>
<dbReference type="Gene3D" id="2.40.50.140">
    <property type="entry name" value="Nucleic acid-binding proteins"/>
    <property type="match status" value="1"/>
</dbReference>